<evidence type="ECO:0000313" key="2">
    <source>
        <dbReference type="EMBL" id="EKE32538.1"/>
    </source>
</evidence>
<dbReference type="InterPro" id="IPR010981">
    <property type="entry name" value="SinR/SinI_dimer_dom"/>
</dbReference>
<organism evidence="2 3">
    <name type="scientific">Salimicrobium jeotgali</name>
    <dbReference type="NCBI Taxonomy" id="1230341"/>
    <lineage>
        <taxon>Bacteria</taxon>
        <taxon>Bacillati</taxon>
        <taxon>Bacillota</taxon>
        <taxon>Bacilli</taxon>
        <taxon>Bacillales</taxon>
        <taxon>Bacillaceae</taxon>
        <taxon>Salimicrobium</taxon>
    </lineage>
</organism>
<dbReference type="PATRIC" id="fig|1230341.3.peg.801"/>
<dbReference type="Pfam" id="PF08671">
    <property type="entry name" value="SinI"/>
    <property type="match status" value="1"/>
</dbReference>
<dbReference type="EMBL" id="AMPQ01000003">
    <property type="protein sequence ID" value="EKE32538.1"/>
    <property type="molecule type" value="Genomic_DNA"/>
</dbReference>
<dbReference type="InterPro" id="IPR036281">
    <property type="entry name" value="SinR/SinI_dimer_dom_sf"/>
</dbReference>
<dbReference type="PROSITE" id="PS51500">
    <property type="entry name" value="SIN"/>
    <property type="match status" value="1"/>
</dbReference>
<dbReference type="SUPFAM" id="SSF47406">
    <property type="entry name" value="SinR repressor dimerisation domain-like"/>
    <property type="match status" value="1"/>
</dbReference>
<accession>K2GBX3</accession>
<dbReference type="AlphaFoldDB" id="K2GBX3"/>
<dbReference type="RefSeq" id="WP_008588479.1">
    <property type="nucleotide sequence ID" value="NZ_AMPQ01000003.1"/>
</dbReference>
<protein>
    <recommendedName>
        <fullName evidence="1">Sin domain-containing protein</fullName>
    </recommendedName>
</protein>
<comment type="caution">
    <text evidence="2">The sequence shown here is derived from an EMBL/GenBank/DDBJ whole genome shotgun (WGS) entry which is preliminary data.</text>
</comment>
<evidence type="ECO:0000313" key="3">
    <source>
        <dbReference type="Proteomes" id="UP000011746"/>
    </source>
</evidence>
<feature type="domain" description="Sin" evidence="1">
    <location>
        <begin position="1"/>
        <end position="34"/>
    </location>
</feature>
<reference evidence="2 3" key="1">
    <citation type="journal article" date="2012" name="J. Bacteriol.">
        <title>Draft Genome Sequence of Salimicrobium sp. Strain MJ3, Isolated from Myulchi-Jeot, Korean Fermented Seafood.</title>
        <authorList>
            <person name="Lee S.H."/>
            <person name="Jung J.Y."/>
            <person name="Jeon C.O."/>
        </authorList>
    </citation>
    <scope>NUCLEOTIDE SEQUENCE [LARGE SCALE GENOMIC DNA]</scope>
    <source>
        <strain evidence="2 3">MJ3</strain>
    </source>
</reference>
<proteinExistence type="predicted"/>
<evidence type="ECO:0000259" key="1">
    <source>
        <dbReference type="PROSITE" id="PS51500"/>
    </source>
</evidence>
<dbReference type="GO" id="GO:0006355">
    <property type="term" value="P:regulation of DNA-templated transcription"/>
    <property type="evidence" value="ECO:0007669"/>
    <property type="project" value="InterPro"/>
</dbReference>
<dbReference type="GO" id="GO:0046983">
    <property type="term" value="F:protein dimerization activity"/>
    <property type="evidence" value="ECO:0007669"/>
    <property type="project" value="InterPro"/>
</dbReference>
<keyword evidence="3" id="KW-1185">Reference proteome</keyword>
<gene>
    <name evidence="2" type="ORF">MJ3_03857</name>
</gene>
<name>K2GBX3_9BACI</name>
<sequence length="46" mass="5350">MNKKLDMEWVELMQEARNLGLSPEEISRFLNTGSQEESPKNKTVIQ</sequence>
<dbReference type="Proteomes" id="UP000011746">
    <property type="component" value="Unassembled WGS sequence"/>
</dbReference>